<accession>A0A8S9NSL9</accession>
<evidence type="ECO:0000313" key="2">
    <source>
        <dbReference type="Proteomes" id="UP000712600"/>
    </source>
</evidence>
<sequence>MLSTHVIFRYVKQVYPSRSVPYRGGLVVERVTSGLSCAGCGDVPQSEHRPTGIMDTAQVHSVHTNHVFPLDHADQTVRTIPSDHPDRTARAVHRIDPQTFVVELSLEPRPRNGIDRPVSLLSQPIQHSKTDSEARFNLGRDESKDVHRFSLMALFAWILEPSKDLFHTTTKLGPTDHPKVQFVRVNHPTGRVDRHAHVLILTPSTSTTRMNLDSRRRVTLTSLPCFRQL</sequence>
<proteinExistence type="predicted"/>
<comment type="caution">
    <text evidence="1">The sequence shown here is derived from an EMBL/GenBank/DDBJ whole genome shotgun (WGS) entry which is preliminary data.</text>
</comment>
<gene>
    <name evidence="1" type="ORF">F2Q69_00003872</name>
</gene>
<protein>
    <submittedName>
        <fullName evidence="1">Uncharacterized protein</fullName>
    </submittedName>
</protein>
<dbReference type="EMBL" id="QGKX02001521">
    <property type="protein sequence ID" value="KAF3505620.1"/>
    <property type="molecule type" value="Genomic_DNA"/>
</dbReference>
<organism evidence="1 2">
    <name type="scientific">Brassica cretica</name>
    <name type="common">Mustard</name>
    <dbReference type="NCBI Taxonomy" id="69181"/>
    <lineage>
        <taxon>Eukaryota</taxon>
        <taxon>Viridiplantae</taxon>
        <taxon>Streptophyta</taxon>
        <taxon>Embryophyta</taxon>
        <taxon>Tracheophyta</taxon>
        <taxon>Spermatophyta</taxon>
        <taxon>Magnoliopsida</taxon>
        <taxon>eudicotyledons</taxon>
        <taxon>Gunneridae</taxon>
        <taxon>Pentapetalae</taxon>
        <taxon>rosids</taxon>
        <taxon>malvids</taxon>
        <taxon>Brassicales</taxon>
        <taxon>Brassicaceae</taxon>
        <taxon>Brassiceae</taxon>
        <taxon>Brassica</taxon>
    </lineage>
</organism>
<dbReference type="Proteomes" id="UP000712600">
    <property type="component" value="Unassembled WGS sequence"/>
</dbReference>
<evidence type="ECO:0000313" key="1">
    <source>
        <dbReference type="EMBL" id="KAF3505620.1"/>
    </source>
</evidence>
<dbReference type="AlphaFoldDB" id="A0A8S9NSL9"/>
<name>A0A8S9NSL9_BRACR</name>
<reference evidence="1" key="1">
    <citation type="submission" date="2019-12" db="EMBL/GenBank/DDBJ databases">
        <title>Genome sequencing and annotation of Brassica cretica.</title>
        <authorList>
            <person name="Studholme D.J."/>
            <person name="Sarris P."/>
        </authorList>
    </citation>
    <scope>NUCLEOTIDE SEQUENCE</scope>
    <source>
        <strain evidence="1">PFS-109/04</strain>
        <tissue evidence="1">Leaf</tissue>
    </source>
</reference>